<name>A0A6L2PSE2_COPFO</name>
<sequence>MALLSRAVSENISVRLCRLQDELLPEEEFRRISCSRCYTYMTDVNFKPGMKAKLATNMNFIIGNDTVEPNLALKNPLLNTFVSARQAENWRTCCARAADCCRDVIGVSGVVNGNDSCPGVWDAWMCWPDTPLNSTRQYPCPTHIRFETTESYCELTVRKTCEGDGRWRGRSDNPGRQWTNYSSCSVHHIMKRRQYTSVTAYAVTAVAVLPALVIFHLYRQLHGKRIALHKNLLTSLLFNAVFVIWFKTSVLLPPNARELVLNQNGPYCKLILLLTKYFRLTNYMWMFCEGFYLHRLISNAFAEEKSLILFYVTGWGFPVLPVIVYALLRKVYSDNDCWAFPSDPIEWVLYVPSLLSLLVNMIFLVNIIRVLVIKLKAPHHQEPSQYRKAVKATLVLVPLFGLHFGITIYRPQSATCQWEELYAYLDILLDGLQGAIVALIFCYMNGEVHTLMQRSYRNFVQLKNPSLSAGQCLGGSTVTTTQTAF</sequence>
<evidence type="ECO:0000313" key="15">
    <source>
        <dbReference type="Proteomes" id="UP000502823"/>
    </source>
</evidence>
<dbReference type="CDD" id="cd15041">
    <property type="entry name" value="7tmB1_hormone_R"/>
    <property type="match status" value="1"/>
</dbReference>
<feature type="domain" description="G-protein coupled receptors family 2 profile 2" evidence="13">
    <location>
        <begin position="193"/>
        <end position="445"/>
    </location>
</feature>
<gene>
    <name evidence="14" type="ORF">Cfor_08279</name>
</gene>
<comment type="subcellular location">
    <subcellularLocation>
        <location evidence="1">Cell membrane</location>
        <topology evidence="1">Multi-pass membrane protein</topology>
    </subcellularLocation>
</comment>
<feature type="transmembrane region" description="Helical" evidence="11">
    <location>
        <begin position="389"/>
        <end position="409"/>
    </location>
</feature>
<evidence type="ECO:0000256" key="10">
    <source>
        <dbReference type="ARBA" id="ARBA00023224"/>
    </source>
</evidence>
<dbReference type="Pfam" id="PF02793">
    <property type="entry name" value="HRM"/>
    <property type="match status" value="1"/>
</dbReference>
<evidence type="ECO:0000256" key="3">
    <source>
        <dbReference type="ARBA" id="ARBA00022475"/>
    </source>
</evidence>
<feature type="transmembrane region" description="Helical" evidence="11">
    <location>
        <begin position="230"/>
        <end position="250"/>
    </location>
</feature>
<evidence type="ECO:0000259" key="12">
    <source>
        <dbReference type="PROSITE" id="PS50227"/>
    </source>
</evidence>
<keyword evidence="4 11" id="KW-0812">Transmembrane</keyword>
<dbReference type="PANTHER" id="PTHR45620">
    <property type="entry name" value="PDF RECEPTOR-LIKE PROTEIN-RELATED"/>
    <property type="match status" value="1"/>
</dbReference>
<feature type="transmembrane region" description="Helical" evidence="11">
    <location>
        <begin position="308"/>
        <end position="327"/>
    </location>
</feature>
<dbReference type="GO" id="GO:0007188">
    <property type="term" value="P:adenylate cyclase-modulating G protein-coupled receptor signaling pathway"/>
    <property type="evidence" value="ECO:0007669"/>
    <property type="project" value="TreeGrafter"/>
</dbReference>
<dbReference type="OrthoDB" id="6160250at2759"/>
<dbReference type="PROSITE" id="PS00650">
    <property type="entry name" value="G_PROTEIN_RECEP_F2_2"/>
    <property type="match status" value="1"/>
</dbReference>
<dbReference type="InterPro" id="IPR036445">
    <property type="entry name" value="GPCR_2_extracell_dom_sf"/>
</dbReference>
<keyword evidence="10" id="KW-0807">Transducer</keyword>
<evidence type="ECO:0000256" key="8">
    <source>
        <dbReference type="ARBA" id="ARBA00023170"/>
    </source>
</evidence>
<evidence type="ECO:0000256" key="7">
    <source>
        <dbReference type="ARBA" id="ARBA00023136"/>
    </source>
</evidence>
<accession>A0A6L2PSE2</accession>
<evidence type="ECO:0000256" key="9">
    <source>
        <dbReference type="ARBA" id="ARBA00023180"/>
    </source>
</evidence>
<evidence type="ECO:0008006" key="16">
    <source>
        <dbReference type="Google" id="ProtNLM"/>
    </source>
</evidence>
<dbReference type="InterPro" id="IPR017983">
    <property type="entry name" value="GPCR_2_secretin-like_CS"/>
</dbReference>
<dbReference type="SMART" id="SM00008">
    <property type="entry name" value="HormR"/>
    <property type="match status" value="1"/>
</dbReference>
<feature type="transmembrane region" description="Helical" evidence="11">
    <location>
        <begin position="198"/>
        <end position="218"/>
    </location>
</feature>
<organism evidence="14 15">
    <name type="scientific">Coptotermes formosanus</name>
    <name type="common">Formosan subterranean termite</name>
    <dbReference type="NCBI Taxonomy" id="36987"/>
    <lineage>
        <taxon>Eukaryota</taxon>
        <taxon>Metazoa</taxon>
        <taxon>Ecdysozoa</taxon>
        <taxon>Arthropoda</taxon>
        <taxon>Hexapoda</taxon>
        <taxon>Insecta</taxon>
        <taxon>Pterygota</taxon>
        <taxon>Neoptera</taxon>
        <taxon>Polyneoptera</taxon>
        <taxon>Dictyoptera</taxon>
        <taxon>Blattodea</taxon>
        <taxon>Blattoidea</taxon>
        <taxon>Termitoidae</taxon>
        <taxon>Rhinotermitidae</taxon>
        <taxon>Coptotermes</taxon>
    </lineage>
</organism>
<dbReference type="InterPro" id="IPR000832">
    <property type="entry name" value="GPCR_2_secretin-like"/>
</dbReference>
<protein>
    <recommendedName>
        <fullName evidence="16">G-protein coupled receptors family 2 profile 2 domain-containing protein</fullName>
    </recommendedName>
</protein>
<feature type="transmembrane region" description="Helical" evidence="11">
    <location>
        <begin position="270"/>
        <end position="288"/>
    </location>
</feature>
<dbReference type="InParanoid" id="A0A6L2PSE2"/>
<keyword evidence="7 11" id="KW-0472">Membrane</keyword>
<dbReference type="InterPro" id="IPR017981">
    <property type="entry name" value="GPCR_2-like_7TM"/>
</dbReference>
<dbReference type="InterPro" id="IPR001879">
    <property type="entry name" value="GPCR_2_extracellular_dom"/>
</dbReference>
<dbReference type="PANTHER" id="PTHR45620:SF42">
    <property type="entry name" value="G-PROTEIN COUPLED RECEPTOR SEB-2"/>
    <property type="match status" value="1"/>
</dbReference>
<keyword evidence="3" id="KW-1003">Cell membrane</keyword>
<evidence type="ECO:0000256" key="1">
    <source>
        <dbReference type="ARBA" id="ARBA00004651"/>
    </source>
</evidence>
<dbReference type="GO" id="GO:0007166">
    <property type="term" value="P:cell surface receptor signaling pathway"/>
    <property type="evidence" value="ECO:0007669"/>
    <property type="project" value="InterPro"/>
</dbReference>
<evidence type="ECO:0000256" key="5">
    <source>
        <dbReference type="ARBA" id="ARBA00022989"/>
    </source>
</evidence>
<dbReference type="Gene3D" id="1.20.1070.10">
    <property type="entry name" value="Rhodopsin 7-helix transmembrane proteins"/>
    <property type="match status" value="1"/>
</dbReference>
<dbReference type="Proteomes" id="UP000502823">
    <property type="component" value="Unassembled WGS sequence"/>
</dbReference>
<dbReference type="PROSITE" id="PS50261">
    <property type="entry name" value="G_PROTEIN_RECEP_F2_4"/>
    <property type="match status" value="1"/>
</dbReference>
<keyword evidence="9" id="KW-0325">Glycoprotein</keyword>
<proteinExistence type="inferred from homology"/>
<keyword evidence="5 11" id="KW-1133">Transmembrane helix</keyword>
<dbReference type="AlphaFoldDB" id="A0A6L2PSE2"/>
<reference evidence="15" key="1">
    <citation type="submission" date="2020-01" db="EMBL/GenBank/DDBJ databases">
        <title>Draft genome sequence of the Termite Coptotermes fromosanus.</title>
        <authorList>
            <person name="Itakura S."/>
            <person name="Yosikawa Y."/>
            <person name="Umezawa K."/>
        </authorList>
    </citation>
    <scope>NUCLEOTIDE SEQUENCE [LARGE SCALE GENOMIC DNA]</scope>
</reference>
<keyword evidence="15" id="KW-1185">Reference proteome</keyword>
<comment type="similarity">
    <text evidence="2">Belongs to the G-protein coupled receptor 2 family.</text>
</comment>
<evidence type="ECO:0000256" key="11">
    <source>
        <dbReference type="SAM" id="Phobius"/>
    </source>
</evidence>
<dbReference type="Gene3D" id="4.10.1240.10">
    <property type="entry name" value="GPCR, family 2, extracellular hormone receptor domain"/>
    <property type="match status" value="1"/>
</dbReference>
<keyword evidence="6" id="KW-0297">G-protein coupled receptor</keyword>
<dbReference type="InterPro" id="IPR050332">
    <property type="entry name" value="GPCR_2"/>
</dbReference>
<keyword evidence="8" id="KW-0675">Receptor</keyword>
<evidence type="ECO:0000256" key="4">
    <source>
        <dbReference type="ARBA" id="ARBA00022692"/>
    </source>
</evidence>
<dbReference type="GO" id="GO:0008528">
    <property type="term" value="F:G protein-coupled peptide receptor activity"/>
    <property type="evidence" value="ECO:0007669"/>
    <property type="project" value="TreeGrafter"/>
</dbReference>
<dbReference type="Pfam" id="PF00002">
    <property type="entry name" value="7tm_2"/>
    <property type="match status" value="1"/>
</dbReference>
<feature type="domain" description="G-protein coupled receptors family 2 profile 1" evidence="12">
    <location>
        <begin position="99"/>
        <end position="188"/>
    </location>
</feature>
<dbReference type="EMBL" id="BLKM01000554">
    <property type="protein sequence ID" value="GFG35543.1"/>
    <property type="molecule type" value="Genomic_DNA"/>
</dbReference>
<feature type="transmembrane region" description="Helical" evidence="11">
    <location>
        <begin position="347"/>
        <end position="368"/>
    </location>
</feature>
<comment type="caution">
    <text evidence="14">The sequence shown here is derived from an EMBL/GenBank/DDBJ whole genome shotgun (WGS) entry which is preliminary data.</text>
</comment>
<evidence type="ECO:0000259" key="13">
    <source>
        <dbReference type="PROSITE" id="PS50261"/>
    </source>
</evidence>
<dbReference type="SUPFAM" id="SSF111418">
    <property type="entry name" value="Hormone receptor domain"/>
    <property type="match status" value="1"/>
</dbReference>
<feature type="transmembrane region" description="Helical" evidence="11">
    <location>
        <begin position="421"/>
        <end position="444"/>
    </location>
</feature>
<dbReference type="PRINTS" id="PR00249">
    <property type="entry name" value="GPCRSECRETIN"/>
</dbReference>
<evidence type="ECO:0000313" key="14">
    <source>
        <dbReference type="EMBL" id="GFG35543.1"/>
    </source>
</evidence>
<dbReference type="PROSITE" id="PS00649">
    <property type="entry name" value="G_PROTEIN_RECEP_F2_1"/>
    <property type="match status" value="1"/>
</dbReference>
<evidence type="ECO:0000256" key="6">
    <source>
        <dbReference type="ARBA" id="ARBA00023040"/>
    </source>
</evidence>
<dbReference type="PROSITE" id="PS50227">
    <property type="entry name" value="G_PROTEIN_RECEP_F2_3"/>
    <property type="match status" value="1"/>
</dbReference>
<dbReference type="GO" id="GO:0005886">
    <property type="term" value="C:plasma membrane"/>
    <property type="evidence" value="ECO:0007669"/>
    <property type="project" value="UniProtKB-SubCell"/>
</dbReference>
<evidence type="ECO:0000256" key="2">
    <source>
        <dbReference type="ARBA" id="ARBA00005314"/>
    </source>
</evidence>